<dbReference type="PANTHER" id="PTHR11113:SF2">
    <property type="entry name" value="ADENINE DEAMINASE"/>
    <property type="match status" value="1"/>
</dbReference>
<comment type="catalytic activity">
    <reaction evidence="5 6">
        <text>adenine + H2O + H(+) = hypoxanthine + NH4(+)</text>
        <dbReference type="Rhea" id="RHEA:23688"/>
        <dbReference type="ChEBI" id="CHEBI:15377"/>
        <dbReference type="ChEBI" id="CHEBI:15378"/>
        <dbReference type="ChEBI" id="CHEBI:16708"/>
        <dbReference type="ChEBI" id="CHEBI:17368"/>
        <dbReference type="ChEBI" id="CHEBI:28938"/>
        <dbReference type="EC" id="3.5.4.2"/>
    </reaction>
</comment>
<feature type="domain" description="Adenine deaminase C-terminal" evidence="8">
    <location>
        <begin position="407"/>
        <end position="572"/>
    </location>
</feature>
<evidence type="ECO:0000313" key="9">
    <source>
        <dbReference type="EMBL" id="MFC3509676.1"/>
    </source>
</evidence>
<evidence type="ECO:0000256" key="5">
    <source>
        <dbReference type="ARBA" id="ARBA00047720"/>
    </source>
</evidence>
<accession>A0ABV7QCI9</accession>
<comment type="cofactor">
    <cofactor evidence="6">
        <name>Mn(2+)</name>
        <dbReference type="ChEBI" id="CHEBI:29035"/>
    </cofactor>
</comment>
<organism evidence="9 10">
    <name type="scientific">Amycolatopsis halotolerans</name>
    <dbReference type="NCBI Taxonomy" id="330083"/>
    <lineage>
        <taxon>Bacteria</taxon>
        <taxon>Bacillati</taxon>
        <taxon>Actinomycetota</taxon>
        <taxon>Actinomycetes</taxon>
        <taxon>Pseudonocardiales</taxon>
        <taxon>Pseudonocardiaceae</taxon>
        <taxon>Amycolatopsis</taxon>
    </lineage>
</organism>
<proteinExistence type="inferred from homology"/>
<dbReference type="Pfam" id="PF01979">
    <property type="entry name" value="Amidohydro_1"/>
    <property type="match status" value="1"/>
</dbReference>
<dbReference type="Gene3D" id="3.20.20.140">
    <property type="entry name" value="Metal-dependent hydrolases"/>
    <property type="match status" value="1"/>
</dbReference>
<keyword evidence="10" id="KW-1185">Reference proteome</keyword>
<evidence type="ECO:0000313" key="10">
    <source>
        <dbReference type="Proteomes" id="UP001595764"/>
    </source>
</evidence>
<dbReference type="HAMAP" id="MF_01518">
    <property type="entry name" value="Adenine_deamin"/>
    <property type="match status" value="1"/>
</dbReference>
<gene>
    <name evidence="6" type="primary">ade</name>
    <name evidence="9" type="ORF">ACFORO_05840</name>
</gene>
<comment type="similarity">
    <text evidence="1 6">Belongs to the metallo-dependent hydrolases superfamily. Adenine deaminase family.</text>
</comment>
<dbReference type="InterPro" id="IPR006680">
    <property type="entry name" value="Amidohydro-rel"/>
</dbReference>
<keyword evidence="4 6" id="KW-0464">Manganese</keyword>
<feature type="domain" description="Amidohydrolase-related" evidence="7">
    <location>
        <begin position="55"/>
        <end position="346"/>
    </location>
</feature>
<dbReference type="RefSeq" id="WP_377867692.1">
    <property type="nucleotide sequence ID" value="NZ_JBHMAY010000001.1"/>
</dbReference>
<evidence type="ECO:0000256" key="6">
    <source>
        <dbReference type="HAMAP-Rule" id="MF_01518"/>
    </source>
</evidence>
<evidence type="ECO:0000256" key="2">
    <source>
        <dbReference type="ARBA" id="ARBA00012782"/>
    </source>
</evidence>
<dbReference type="Proteomes" id="UP001595764">
    <property type="component" value="Unassembled WGS sequence"/>
</dbReference>
<dbReference type="Pfam" id="PF13382">
    <property type="entry name" value="Adenine_deam_C"/>
    <property type="match status" value="1"/>
</dbReference>
<dbReference type="PANTHER" id="PTHR11113">
    <property type="entry name" value="N-ACETYLGLUCOSAMINE-6-PHOSPHATE DEACETYLASE"/>
    <property type="match status" value="1"/>
</dbReference>
<reference evidence="10" key="1">
    <citation type="journal article" date="2019" name="Int. J. Syst. Evol. Microbiol.">
        <title>The Global Catalogue of Microorganisms (GCM) 10K type strain sequencing project: providing services to taxonomists for standard genome sequencing and annotation.</title>
        <authorList>
            <consortium name="The Broad Institute Genomics Platform"/>
            <consortium name="The Broad Institute Genome Sequencing Center for Infectious Disease"/>
            <person name="Wu L."/>
            <person name="Ma J."/>
        </authorList>
    </citation>
    <scope>NUCLEOTIDE SEQUENCE [LARGE SCALE GENOMIC DNA]</scope>
    <source>
        <strain evidence="10">CGMCC 4.7682</strain>
    </source>
</reference>
<dbReference type="InterPro" id="IPR026912">
    <property type="entry name" value="Adenine_deam_C"/>
</dbReference>
<dbReference type="InterPro" id="IPR006679">
    <property type="entry name" value="Adenine_deam"/>
</dbReference>
<dbReference type="SUPFAM" id="SSF51338">
    <property type="entry name" value="Composite domain of metallo-dependent hydrolases"/>
    <property type="match status" value="1"/>
</dbReference>
<keyword evidence="3 6" id="KW-0378">Hydrolase</keyword>
<evidence type="ECO:0000256" key="1">
    <source>
        <dbReference type="ARBA" id="ARBA00006773"/>
    </source>
</evidence>
<evidence type="ECO:0000259" key="8">
    <source>
        <dbReference type="Pfam" id="PF13382"/>
    </source>
</evidence>
<dbReference type="SUPFAM" id="SSF51556">
    <property type="entry name" value="Metallo-dependent hydrolases"/>
    <property type="match status" value="1"/>
</dbReference>
<dbReference type="InterPro" id="IPR032466">
    <property type="entry name" value="Metal_Hydrolase"/>
</dbReference>
<dbReference type="EMBL" id="JBHRWI010000006">
    <property type="protein sequence ID" value="MFC3509676.1"/>
    <property type="molecule type" value="Genomic_DNA"/>
</dbReference>
<protein>
    <recommendedName>
        <fullName evidence="2 6">Adenine deaminase</fullName>
        <shortName evidence="6">Adenase</shortName>
        <shortName evidence="6">Adenine aminase</shortName>
        <ecNumber evidence="2 6">3.5.4.2</ecNumber>
    </recommendedName>
</protein>
<dbReference type="Gene3D" id="2.30.40.10">
    <property type="entry name" value="Urease, subunit C, domain 1"/>
    <property type="match status" value="1"/>
</dbReference>
<comment type="caution">
    <text evidence="9">The sequence shown here is derived from an EMBL/GenBank/DDBJ whole genome shotgun (WGS) entry which is preliminary data.</text>
</comment>
<name>A0ABV7QCI9_9PSEU</name>
<dbReference type="EC" id="3.5.4.2" evidence="2 6"/>
<evidence type="ECO:0000256" key="4">
    <source>
        <dbReference type="ARBA" id="ARBA00023211"/>
    </source>
</evidence>
<evidence type="ECO:0000259" key="7">
    <source>
        <dbReference type="Pfam" id="PF01979"/>
    </source>
</evidence>
<dbReference type="InterPro" id="IPR011059">
    <property type="entry name" value="Metal-dep_hydrolase_composite"/>
</dbReference>
<evidence type="ECO:0000256" key="3">
    <source>
        <dbReference type="ARBA" id="ARBA00022801"/>
    </source>
</evidence>
<sequence length="586" mass="62727">MMEAPSLLVRDCTLVNVWSGEIYPTDVAVRGNRIVSVTKGEFREAERVIDAGGRFVVPGLIDPHMHLDTTSLSPGELARVVVPLGCTTVFVDTTNIITTGGPDGVRSVIDQFAGLPLRAYFAMPSYSPVDPERETVAYEMDSADLDRMLAWPESVSIGETISAKILSADPDYLERLALCLSRGLRVSGHGGDLPPEVESAFDAYVTAGVRDDHCVTKPADIRPRLRRGVAMFAVESAGRENLTNGLVDFVRDHRIPTRHLHFCIDNITVTSMVGRGFGYLDRSVRVAVNGGISPVEALRMGTLNTAQHYRLAHLLGSVSPGRLADFSLVHDLGEFRPDLVVADGKVAAVDGVLVAEVPEPEFPASYRTTVRLHPALDAKRLAVPGPDGASTAKVRVIHASDQDAAFNRAETAELPVAAGLVQPDVAADVLKFCMVERYGRNGNATVAFIRGFGLTSGAIASSVSGPSNNIVCAGTDDADMWTAIRRVAEMQGGYVVVRDGEVLADVPLPVGGIISELPYEQVVAAVGRLEQVARDALGCVLTNPVRALAGTVLHTLPAYGMTDRGLVEVSTREFVPVVLEHEEVAR</sequence>